<gene>
    <name evidence="8" type="ORF">H2C83_00465</name>
</gene>
<dbReference type="AlphaFoldDB" id="A0A7W2APV1"/>
<proteinExistence type="predicted"/>
<dbReference type="Proteomes" id="UP000538292">
    <property type="component" value="Unassembled WGS sequence"/>
</dbReference>
<sequence length="462" mass="49575">MMKMNKRSILLTGILFGAAANTIMQTVVATILPQVVSQLGSSHLYGWVFSGYLLMSTITIPLFAKLADLYGYKLFFTIGMTVFLVGSLLCGLAPSLHFLVMARLVQGVGAGVLGPVSIALISVLFPVENRGKALSAFAAVQFFSNLAGPIAGGFVASSFGWPFAFYMVIPLGLLSLITIRFSRARTDREPEPPSSLKNIDYWGALLLGGSIALFVQAWTIFEKSGWSLNTLLFLAGSLLLLIWFVFQEDKHPAPVLPPDLIKITNVKLANWSALLTGVLMHGAIAILPLYAATTFNGGSADSARFLLPLVLGLSVGIIFSGQMIHRFPYKMLARTGWLIAAGSLAFMSVIIFTGLPVYFNYLFAFLIGFGIGSLVPTFLLPAQNAVSERSQATIGGMIQLSRNIGGAAGIPLLTSIIGFSSAWGSKLTSYGIVFLVLFILGITGFFIGSRFEGAARPEEKQE</sequence>
<feature type="transmembrane region" description="Helical" evidence="6">
    <location>
        <begin position="268"/>
        <end position="293"/>
    </location>
</feature>
<name>A0A7W2APV1_9BACL</name>
<dbReference type="PANTHER" id="PTHR23501:SF191">
    <property type="entry name" value="VACUOLAR BASIC AMINO ACID TRANSPORTER 4"/>
    <property type="match status" value="1"/>
</dbReference>
<feature type="transmembrane region" description="Helical" evidence="6">
    <location>
        <begin position="305"/>
        <end position="324"/>
    </location>
</feature>
<feature type="transmembrane region" description="Helical" evidence="6">
    <location>
        <begin position="45"/>
        <end position="67"/>
    </location>
</feature>
<feature type="transmembrane region" description="Helical" evidence="6">
    <location>
        <begin position="134"/>
        <end position="157"/>
    </location>
</feature>
<evidence type="ECO:0000256" key="1">
    <source>
        <dbReference type="ARBA" id="ARBA00004651"/>
    </source>
</evidence>
<feature type="transmembrane region" description="Helical" evidence="6">
    <location>
        <begin position="74"/>
        <end position="96"/>
    </location>
</feature>
<feature type="transmembrane region" description="Helical" evidence="6">
    <location>
        <begin position="226"/>
        <end position="247"/>
    </location>
</feature>
<evidence type="ECO:0000256" key="6">
    <source>
        <dbReference type="SAM" id="Phobius"/>
    </source>
</evidence>
<keyword evidence="9" id="KW-1185">Reference proteome</keyword>
<evidence type="ECO:0000256" key="2">
    <source>
        <dbReference type="ARBA" id="ARBA00022448"/>
    </source>
</evidence>
<evidence type="ECO:0000313" key="9">
    <source>
        <dbReference type="Proteomes" id="UP000538292"/>
    </source>
</evidence>
<dbReference type="Gene3D" id="1.20.1250.20">
    <property type="entry name" value="MFS general substrate transporter like domains"/>
    <property type="match status" value="2"/>
</dbReference>
<evidence type="ECO:0000256" key="4">
    <source>
        <dbReference type="ARBA" id="ARBA00022989"/>
    </source>
</evidence>
<feature type="transmembrane region" description="Helical" evidence="6">
    <location>
        <begin position="336"/>
        <end position="355"/>
    </location>
</feature>
<keyword evidence="2" id="KW-0813">Transport</keyword>
<keyword evidence="3 6" id="KW-0812">Transmembrane</keyword>
<keyword evidence="4 6" id="KW-1133">Transmembrane helix</keyword>
<evidence type="ECO:0000256" key="3">
    <source>
        <dbReference type="ARBA" id="ARBA00022692"/>
    </source>
</evidence>
<feature type="transmembrane region" description="Helical" evidence="6">
    <location>
        <begin position="201"/>
        <end position="220"/>
    </location>
</feature>
<evidence type="ECO:0000259" key="7">
    <source>
        <dbReference type="PROSITE" id="PS50850"/>
    </source>
</evidence>
<evidence type="ECO:0000256" key="5">
    <source>
        <dbReference type="ARBA" id="ARBA00023136"/>
    </source>
</evidence>
<evidence type="ECO:0000313" key="8">
    <source>
        <dbReference type="EMBL" id="MBA4600818.1"/>
    </source>
</evidence>
<feature type="transmembrane region" description="Helical" evidence="6">
    <location>
        <begin position="163"/>
        <end position="181"/>
    </location>
</feature>
<feature type="transmembrane region" description="Helical" evidence="6">
    <location>
        <begin position="403"/>
        <end position="423"/>
    </location>
</feature>
<feature type="transmembrane region" description="Helical" evidence="6">
    <location>
        <begin position="108"/>
        <end position="127"/>
    </location>
</feature>
<organism evidence="8 9">
    <name type="scientific">Thermoactinomyces mirandus</name>
    <dbReference type="NCBI Taxonomy" id="2756294"/>
    <lineage>
        <taxon>Bacteria</taxon>
        <taxon>Bacillati</taxon>
        <taxon>Bacillota</taxon>
        <taxon>Bacilli</taxon>
        <taxon>Bacillales</taxon>
        <taxon>Thermoactinomycetaceae</taxon>
        <taxon>Thermoactinomyces</taxon>
    </lineage>
</organism>
<comment type="caution">
    <text evidence="8">The sequence shown here is derived from an EMBL/GenBank/DDBJ whole genome shotgun (WGS) entry which is preliminary data.</text>
</comment>
<feature type="transmembrane region" description="Helical" evidence="6">
    <location>
        <begin position="429"/>
        <end position="448"/>
    </location>
</feature>
<comment type="subcellular location">
    <subcellularLocation>
        <location evidence="1">Cell membrane</location>
        <topology evidence="1">Multi-pass membrane protein</topology>
    </subcellularLocation>
</comment>
<dbReference type="PANTHER" id="PTHR23501">
    <property type="entry name" value="MAJOR FACILITATOR SUPERFAMILY"/>
    <property type="match status" value="1"/>
</dbReference>
<dbReference type="InterPro" id="IPR020846">
    <property type="entry name" value="MFS_dom"/>
</dbReference>
<keyword evidence="5 6" id="KW-0472">Membrane</keyword>
<protein>
    <submittedName>
        <fullName evidence="8">MFS transporter</fullName>
    </submittedName>
</protein>
<feature type="transmembrane region" description="Helical" evidence="6">
    <location>
        <begin position="361"/>
        <end position="382"/>
    </location>
</feature>
<accession>A0A7W2APV1</accession>
<dbReference type="PROSITE" id="PS50850">
    <property type="entry name" value="MFS"/>
    <property type="match status" value="1"/>
</dbReference>
<reference evidence="8 9" key="1">
    <citation type="submission" date="2020-07" db="EMBL/GenBank/DDBJ databases">
        <title>Thermoactinomyces phylogeny.</title>
        <authorList>
            <person name="Dunlap C."/>
        </authorList>
    </citation>
    <scope>NUCLEOTIDE SEQUENCE [LARGE SCALE GENOMIC DNA]</scope>
    <source>
        <strain evidence="8 9">AMNI-1</strain>
    </source>
</reference>
<dbReference type="SUPFAM" id="SSF103473">
    <property type="entry name" value="MFS general substrate transporter"/>
    <property type="match status" value="1"/>
</dbReference>
<dbReference type="GO" id="GO:0022857">
    <property type="term" value="F:transmembrane transporter activity"/>
    <property type="evidence" value="ECO:0007669"/>
    <property type="project" value="InterPro"/>
</dbReference>
<dbReference type="InterPro" id="IPR036259">
    <property type="entry name" value="MFS_trans_sf"/>
</dbReference>
<dbReference type="EMBL" id="JACEOL010000001">
    <property type="protein sequence ID" value="MBA4600818.1"/>
    <property type="molecule type" value="Genomic_DNA"/>
</dbReference>
<feature type="domain" description="Major facilitator superfamily (MFS) profile" evidence="7">
    <location>
        <begin position="10"/>
        <end position="456"/>
    </location>
</feature>
<dbReference type="InterPro" id="IPR011701">
    <property type="entry name" value="MFS"/>
</dbReference>
<dbReference type="Pfam" id="PF07690">
    <property type="entry name" value="MFS_1"/>
    <property type="match status" value="1"/>
</dbReference>
<dbReference type="GO" id="GO:0005886">
    <property type="term" value="C:plasma membrane"/>
    <property type="evidence" value="ECO:0007669"/>
    <property type="project" value="UniProtKB-SubCell"/>
</dbReference>